<dbReference type="Gene3D" id="3.50.50.60">
    <property type="entry name" value="FAD/NAD(P)-binding domain"/>
    <property type="match status" value="2"/>
</dbReference>
<feature type="domain" description="Amine oxidase" evidence="6">
    <location>
        <begin position="11"/>
        <end position="389"/>
    </location>
</feature>
<evidence type="ECO:0000313" key="8">
    <source>
        <dbReference type="Proteomes" id="UP000280008"/>
    </source>
</evidence>
<dbReference type="PANTHER" id="PTHR43734:SF1">
    <property type="entry name" value="PHYTOENE DESATURASE"/>
    <property type="match status" value="1"/>
</dbReference>
<dbReference type="InterPro" id="IPR014105">
    <property type="entry name" value="Carotenoid/retinoid_OxRdtase"/>
</dbReference>
<dbReference type="Proteomes" id="UP000280008">
    <property type="component" value="Unassembled WGS sequence"/>
</dbReference>
<evidence type="ECO:0000259" key="6">
    <source>
        <dbReference type="Pfam" id="PF01593"/>
    </source>
</evidence>
<dbReference type="InterPro" id="IPR036188">
    <property type="entry name" value="FAD/NAD-bd_sf"/>
</dbReference>
<gene>
    <name evidence="7" type="ORF">C8E83_3264</name>
</gene>
<sequence length="562" mass="60658">MSRIAIVGGGISGLASAGLLAREGHEVTLFEQAPQVGGRASSWEHDGFRFDLGPSWYLMPEVFDHFFRLMGTSAAEQLDLVPLDPGYRVYFEGQREPLDIPHGLERNVDLFESVEKGAGSRIRRYLASSRDTYDMAKKRFLYTSFPTWAPLLRADVVRRLPTLARLLLQHLDTFVAGTVNDPRLAQVLGYPAVFLGSSPYRTPSMYHLMSTLDLDDGVLYPMGGLTRVIERIAALAVEAGVRVETSATVTRIRTSDAAPGRRPHATGLDWTDSSGATRSFAADLVVSAADLHHTETALLPRELQTYGEAYWRHRDPGPSALLMYLGVSGELPELEHHTLLFSRDWHDNFERIFGRSKSIPEPPSLYVCKPSAVDASTAPAGQTNLFVLVPLPADVSLGAGTGLAASAAPAAPGTDSRSGNSGSARLDLLADAVIAQIAEWTGVSDLSSRILFRRTRGPQDFVDDYNSWSGSMLGPAHTLRQSAMFRAGNVSKKVRGLYYVGGSVRPGIGLPMCLISAEILVKNLRGDTSTEPLPEPTAEAAPAPVRASGSGNSGSTLRASKS</sequence>
<evidence type="ECO:0000256" key="5">
    <source>
        <dbReference type="SAM" id="MobiDB-lite"/>
    </source>
</evidence>
<feature type="compositionally biased region" description="Low complexity" evidence="5">
    <location>
        <begin position="529"/>
        <end position="544"/>
    </location>
</feature>
<evidence type="ECO:0000256" key="1">
    <source>
        <dbReference type="ARBA" id="ARBA00004829"/>
    </source>
</evidence>
<dbReference type="GO" id="GO:0016491">
    <property type="term" value="F:oxidoreductase activity"/>
    <property type="evidence" value="ECO:0007669"/>
    <property type="project" value="UniProtKB-KW"/>
</dbReference>
<dbReference type="SUPFAM" id="SSF51905">
    <property type="entry name" value="FAD/NAD(P)-binding domain"/>
    <property type="match status" value="1"/>
</dbReference>
<dbReference type="PANTHER" id="PTHR43734">
    <property type="entry name" value="PHYTOENE DESATURASE"/>
    <property type="match status" value="1"/>
</dbReference>
<comment type="caution">
    <text evidence="7">The sequence shown here is derived from an EMBL/GenBank/DDBJ whole genome shotgun (WGS) entry which is preliminary data.</text>
</comment>
<dbReference type="GO" id="GO:0016117">
    <property type="term" value="P:carotenoid biosynthetic process"/>
    <property type="evidence" value="ECO:0007669"/>
    <property type="project" value="UniProtKB-KW"/>
</dbReference>
<dbReference type="InterPro" id="IPR002937">
    <property type="entry name" value="Amino_oxidase"/>
</dbReference>
<dbReference type="RefSeq" id="WP_121371034.1">
    <property type="nucleotide sequence ID" value="NZ_RBKS01000001.1"/>
</dbReference>
<evidence type="ECO:0000256" key="4">
    <source>
        <dbReference type="RuleBase" id="RU362075"/>
    </source>
</evidence>
<evidence type="ECO:0000256" key="2">
    <source>
        <dbReference type="ARBA" id="ARBA00022746"/>
    </source>
</evidence>
<dbReference type="OrthoDB" id="9774675at2"/>
<feature type="region of interest" description="Disordered" evidence="5">
    <location>
        <begin position="527"/>
        <end position="562"/>
    </location>
</feature>
<keyword evidence="2 4" id="KW-0125">Carotenoid biosynthesis</keyword>
<name>A0A495IJX5_9MICO</name>
<comment type="pathway">
    <text evidence="1 4">Carotenoid biosynthesis.</text>
</comment>
<organism evidence="7 8">
    <name type="scientific">Frondihabitans australicus</name>
    <dbReference type="NCBI Taxonomy" id="386892"/>
    <lineage>
        <taxon>Bacteria</taxon>
        <taxon>Bacillati</taxon>
        <taxon>Actinomycetota</taxon>
        <taxon>Actinomycetes</taxon>
        <taxon>Micrococcales</taxon>
        <taxon>Microbacteriaceae</taxon>
        <taxon>Frondihabitans</taxon>
    </lineage>
</organism>
<evidence type="ECO:0000313" key="7">
    <source>
        <dbReference type="EMBL" id="RKR76099.1"/>
    </source>
</evidence>
<keyword evidence="3 4" id="KW-0560">Oxidoreductase</keyword>
<protein>
    <submittedName>
        <fullName evidence="7">Phytoene desaturase</fullName>
    </submittedName>
</protein>
<proteinExistence type="inferred from homology"/>
<dbReference type="Pfam" id="PF01593">
    <property type="entry name" value="Amino_oxidase"/>
    <property type="match status" value="1"/>
</dbReference>
<dbReference type="NCBIfam" id="TIGR02734">
    <property type="entry name" value="crtI_fam"/>
    <property type="match status" value="1"/>
</dbReference>
<dbReference type="EMBL" id="RBKS01000001">
    <property type="protein sequence ID" value="RKR76099.1"/>
    <property type="molecule type" value="Genomic_DNA"/>
</dbReference>
<dbReference type="AlphaFoldDB" id="A0A495IJX5"/>
<evidence type="ECO:0000256" key="3">
    <source>
        <dbReference type="ARBA" id="ARBA00023002"/>
    </source>
</evidence>
<accession>A0A495IJX5</accession>
<reference evidence="7 8" key="1">
    <citation type="submission" date="2018-10" db="EMBL/GenBank/DDBJ databases">
        <title>Sequencing the genomes of 1000 actinobacteria strains.</title>
        <authorList>
            <person name="Klenk H.-P."/>
        </authorList>
    </citation>
    <scope>NUCLEOTIDE SEQUENCE [LARGE SCALE GENOMIC DNA]</scope>
    <source>
        <strain evidence="7 8">DSM 17894</strain>
    </source>
</reference>
<keyword evidence="8" id="KW-1185">Reference proteome</keyword>
<feature type="compositionally biased region" description="Polar residues" evidence="5">
    <location>
        <begin position="549"/>
        <end position="562"/>
    </location>
</feature>
<comment type="similarity">
    <text evidence="4">Belongs to the carotenoid/retinoid oxidoreductase family.</text>
</comment>
<dbReference type="PRINTS" id="PR00419">
    <property type="entry name" value="ADXRDTASE"/>
</dbReference>